<dbReference type="GO" id="GO:0006437">
    <property type="term" value="P:tyrosyl-tRNA aminoacylation"/>
    <property type="evidence" value="ECO:0007669"/>
    <property type="project" value="InterPro"/>
</dbReference>
<dbReference type="Gene3D" id="1.10.240.10">
    <property type="entry name" value="Tyrosyl-Transfer RNA Synthetase"/>
    <property type="match status" value="1"/>
</dbReference>
<evidence type="ECO:0000256" key="2">
    <source>
        <dbReference type="ARBA" id="ARBA00022598"/>
    </source>
</evidence>
<evidence type="ECO:0000313" key="11">
    <source>
        <dbReference type="EMBL" id="KAK4084165.1"/>
    </source>
</evidence>
<dbReference type="GO" id="GO:0005524">
    <property type="term" value="F:ATP binding"/>
    <property type="evidence" value="ECO:0007669"/>
    <property type="project" value="UniProtKB-KW"/>
</dbReference>
<evidence type="ECO:0000313" key="14">
    <source>
        <dbReference type="Proteomes" id="UP001287286"/>
    </source>
</evidence>
<organism evidence="12 13">
    <name type="scientific">Purpureocillium lilacinum</name>
    <name type="common">Paecilomyces lilacinus</name>
    <dbReference type="NCBI Taxonomy" id="33203"/>
    <lineage>
        <taxon>Eukaryota</taxon>
        <taxon>Fungi</taxon>
        <taxon>Dikarya</taxon>
        <taxon>Ascomycota</taxon>
        <taxon>Pezizomycotina</taxon>
        <taxon>Sordariomycetes</taxon>
        <taxon>Hypocreomycetidae</taxon>
        <taxon>Hypocreales</taxon>
        <taxon>Ophiocordycipitaceae</taxon>
        <taxon>Purpureocillium</taxon>
    </lineage>
</organism>
<dbReference type="EC" id="6.1.1.1" evidence="1"/>
<keyword evidence="4 9" id="KW-0067">ATP-binding</keyword>
<dbReference type="InterPro" id="IPR014729">
    <property type="entry name" value="Rossmann-like_a/b/a_fold"/>
</dbReference>
<reference evidence="12 13" key="2">
    <citation type="journal article" date="2016" name="Front. Microbiol.">
        <title>Genome and transcriptome sequences reveal the specific parasitism of the nematophagous Purpureocillium lilacinum 36-1.</title>
        <authorList>
            <person name="Xie J."/>
            <person name="Li S."/>
            <person name="Mo C."/>
            <person name="Xiao X."/>
            <person name="Peng D."/>
            <person name="Wang G."/>
            <person name="Xiao Y."/>
        </authorList>
    </citation>
    <scope>NUCLEOTIDE SEQUENCE [LARGE SCALE GENOMIC DNA]</scope>
    <source>
        <strain evidence="12 13">36-1</strain>
    </source>
</reference>
<evidence type="ECO:0000313" key="13">
    <source>
        <dbReference type="Proteomes" id="UP000245956"/>
    </source>
</evidence>
<comment type="caution">
    <text evidence="12">The sequence shown here is derived from an EMBL/GenBank/DDBJ whole genome shotgun (WGS) entry which is preliminary data.</text>
</comment>
<dbReference type="InterPro" id="IPR002305">
    <property type="entry name" value="aa-tRNA-synth_Ic"/>
</dbReference>
<evidence type="ECO:0000256" key="3">
    <source>
        <dbReference type="ARBA" id="ARBA00022741"/>
    </source>
</evidence>
<dbReference type="InterPro" id="IPR002307">
    <property type="entry name" value="Tyr-tRNA-ligase"/>
</dbReference>
<dbReference type="GO" id="GO:0005737">
    <property type="term" value="C:cytoplasm"/>
    <property type="evidence" value="ECO:0007669"/>
    <property type="project" value="TreeGrafter"/>
</dbReference>
<sequence length="557" mass="61428">MATALGAEQKYSLITRRLEIQNGWSGQKLQSLLAQGKGIKYQWVTAPTGKPHIGYFIPLIKFADFIRAGGEIVVEFIDTYAFLVNYKFPWEQVRHRTKYYKALITAALKAVGVPMSYVSMVEMSSYQVTQQYMVDFWKLCALCSQQDARDTGAEVGASTMLSPLLTPLLQELGEEYLGVDVEFGGTDQRGIFNLGEQFLPDLGYEKRAHLLNELLPSLTGGKMSSSHPAHTKIMFLDDADAVVEKLAGAACPPGTVQGNGVLPIIEHILMPISEIRMLFTESDKANGVNGHASSRVGMFAAKGASEGTLFSVSIRGASCECRSHRNYCTYEALQKDYVAGLIDADALKDAVARALNQVLQPIRDMYAADNEWRQADQAGYPEDWPEGQNGRRRSEDEEGSFKAPSSVPLSGSELSNVVTGPALVQCGEIATTKPPKTLISVYPQTVFHKVVSESDKMAPVQLPDVSTVTAVDLARLIERDDAETTRLVEALESPGYFYLDLRNAPATKAIADQARLMYALSENYFEQPAEIKAEDFRQGQPSWSDRGFVARIRRLFT</sequence>
<dbReference type="AlphaFoldDB" id="A0A2U3ELR2"/>
<keyword evidence="2 9" id="KW-0436">Ligase</keyword>
<evidence type="ECO:0000256" key="10">
    <source>
        <dbReference type="SAM" id="MobiDB-lite"/>
    </source>
</evidence>
<dbReference type="PANTHER" id="PTHR46264">
    <property type="entry name" value="TYROSINE-TRNA LIGASE"/>
    <property type="match status" value="1"/>
</dbReference>
<keyword evidence="14" id="KW-1185">Reference proteome</keyword>
<evidence type="ECO:0000313" key="12">
    <source>
        <dbReference type="EMBL" id="PWI75456.1"/>
    </source>
</evidence>
<dbReference type="Proteomes" id="UP001287286">
    <property type="component" value="Unassembled WGS sequence"/>
</dbReference>
<evidence type="ECO:0000256" key="5">
    <source>
        <dbReference type="ARBA" id="ARBA00022917"/>
    </source>
</evidence>
<evidence type="ECO:0000256" key="8">
    <source>
        <dbReference type="ARBA" id="ARBA00048248"/>
    </source>
</evidence>
<reference evidence="12" key="1">
    <citation type="submission" date="2015-05" db="EMBL/GenBank/DDBJ databases">
        <authorList>
            <person name="Wang D.B."/>
            <person name="Wang M."/>
        </authorList>
    </citation>
    <scope>NUCLEOTIDE SEQUENCE</scope>
    <source>
        <strain evidence="12">36-1</strain>
    </source>
</reference>
<protein>
    <recommendedName>
        <fullName evidence="1">tyrosine--tRNA ligase</fullName>
        <ecNumber evidence="1">6.1.1.1</ecNumber>
    </recommendedName>
    <alternativeName>
        <fullName evidence="7">Tyrosyl-tRNA synthetase</fullName>
    </alternativeName>
</protein>
<keyword evidence="6 9" id="KW-0030">Aminoacyl-tRNA synthetase</keyword>
<accession>A0A2U3ELR2</accession>
<feature type="region of interest" description="Disordered" evidence="10">
    <location>
        <begin position="376"/>
        <end position="413"/>
    </location>
</feature>
<comment type="catalytic activity">
    <reaction evidence="8">
        <text>tRNA(Tyr) + L-tyrosine + ATP = L-tyrosyl-tRNA(Tyr) + AMP + diphosphate + H(+)</text>
        <dbReference type="Rhea" id="RHEA:10220"/>
        <dbReference type="Rhea" id="RHEA-COMP:9706"/>
        <dbReference type="Rhea" id="RHEA-COMP:9707"/>
        <dbReference type="ChEBI" id="CHEBI:15378"/>
        <dbReference type="ChEBI" id="CHEBI:30616"/>
        <dbReference type="ChEBI" id="CHEBI:33019"/>
        <dbReference type="ChEBI" id="CHEBI:58315"/>
        <dbReference type="ChEBI" id="CHEBI:78442"/>
        <dbReference type="ChEBI" id="CHEBI:78536"/>
        <dbReference type="ChEBI" id="CHEBI:456215"/>
        <dbReference type="EC" id="6.1.1.1"/>
    </reaction>
</comment>
<reference evidence="11" key="3">
    <citation type="submission" date="2023-11" db="EMBL/GenBank/DDBJ databases">
        <authorList>
            <person name="Beijen E."/>
            <person name="Ohm R.A."/>
        </authorList>
    </citation>
    <scope>NUCLEOTIDE SEQUENCE</scope>
    <source>
        <strain evidence="11">CBS 150709</strain>
    </source>
</reference>
<proteinExistence type="inferred from homology"/>
<dbReference type="EMBL" id="JAWRVI010000052">
    <property type="protein sequence ID" value="KAK4084165.1"/>
    <property type="molecule type" value="Genomic_DNA"/>
</dbReference>
<dbReference type="PANTHER" id="PTHR46264:SF4">
    <property type="entry name" value="TYROSINE--TRNA LIGASE, CYTOPLASMIC"/>
    <property type="match status" value="1"/>
</dbReference>
<dbReference type="InterPro" id="IPR050489">
    <property type="entry name" value="Tyr-tRNA_synthase"/>
</dbReference>
<dbReference type="PRINTS" id="PR01040">
    <property type="entry name" value="TRNASYNTHTYR"/>
</dbReference>
<dbReference type="GO" id="GO:0004831">
    <property type="term" value="F:tyrosine-tRNA ligase activity"/>
    <property type="evidence" value="ECO:0007669"/>
    <property type="project" value="UniProtKB-EC"/>
</dbReference>
<dbReference type="Proteomes" id="UP000245956">
    <property type="component" value="Unassembled WGS sequence"/>
</dbReference>
<dbReference type="Pfam" id="PF00579">
    <property type="entry name" value="tRNA-synt_1b"/>
    <property type="match status" value="1"/>
</dbReference>
<dbReference type="SUPFAM" id="SSF52374">
    <property type="entry name" value="Nucleotidylyl transferase"/>
    <property type="match status" value="1"/>
</dbReference>
<reference evidence="11 14" key="4">
    <citation type="journal article" date="2024" name="Microbiol. Resour. Announc.">
        <title>Genome annotations for the ascomycete fungi Trichoderma harzianum, Trichoderma aggressivum, and Purpureocillium lilacinum.</title>
        <authorList>
            <person name="Beijen E.P.W."/>
            <person name="Ohm R.A."/>
        </authorList>
    </citation>
    <scope>NUCLEOTIDE SEQUENCE [LARGE SCALE GENOMIC DNA]</scope>
    <source>
        <strain evidence="11 14">CBS 150709</strain>
    </source>
</reference>
<keyword evidence="3 9" id="KW-0547">Nucleotide-binding</keyword>
<evidence type="ECO:0000256" key="6">
    <source>
        <dbReference type="ARBA" id="ARBA00023146"/>
    </source>
</evidence>
<evidence type="ECO:0000256" key="1">
    <source>
        <dbReference type="ARBA" id="ARBA00013160"/>
    </source>
</evidence>
<evidence type="ECO:0000256" key="7">
    <source>
        <dbReference type="ARBA" id="ARBA00033323"/>
    </source>
</evidence>
<dbReference type="SUPFAM" id="SSF51197">
    <property type="entry name" value="Clavaminate synthase-like"/>
    <property type="match status" value="1"/>
</dbReference>
<name>A0A2U3ELR2_PURLI</name>
<comment type="similarity">
    <text evidence="9">Belongs to the class-I aminoacyl-tRNA synthetase family.</text>
</comment>
<keyword evidence="5 9" id="KW-0648">Protein biosynthesis</keyword>
<dbReference type="Gene3D" id="3.40.50.620">
    <property type="entry name" value="HUPs"/>
    <property type="match status" value="1"/>
</dbReference>
<evidence type="ECO:0000256" key="9">
    <source>
        <dbReference type="RuleBase" id="RU363036"/>
    </source>
</evidence>
<dbReference type="EMBL" id="LCWV01000002">
    <property type="protein sequence ID" value="PWI75456.1"/>
    <property type="molecule type" value="Genomic_DNA"/>
</dbReference>
<gene>
    <name evidence="12" type="ORF">PCL_06114</name>
    <name evidence="11" type="ORF">Purlil1_10348</name>
</gene>
<evidence type="ECO:0000256" key="4">
    <source>
        <dbReference type="ARBA" id="ARBA00022840"/>
    </source>
</evidence>